<evidence type="ECO:0000313" key="2">
    <source>
        <dbReference type="EMBL" id="GCB70801.1"/>
    </source>
</evidence>
<gene>
    <name evidence="2" type="ORF">scyTo_0001379</name>
</gene>
<feature type="compositionally biased region" description="Basic and acidic residues" evidence="1">
    <location>
        <begin position="45"/>
        <end position="65"/>
    </location>
</feature>
<comment type="caution">
    <text evidence="2">The sequence shown here is derived from an EMBL/GenBank/DDBJ whole genome shotgun (WGS) entry which is preliminary data.</text>
</comment>
<feature type="region of interest" description="Disordered" evidence="1">
    <location>
        <begin position="134"/>
        <end position="194"/>
    </location>
</feature>
<dbReference type="EMBL" id="BFAA01000307">
    <property type="protein sequence ID" value="GCB70801.1"/>
    <property type="molecule type" value="Genomic_DNA"/>
</dbReference>
<protein>
    <submittedName>
        <fullName evidence="2">Uncharacterized protein</fullName>
    </submittedName>
</protein>
<name>A0A401PCF6_SCYTO</name>
<proteinExistence type="predicted"/>
<dbReference type="STRING" id="75743.A0A401PCF6"/>
<keyword evidence="3" id="KW-1185">Reference proteome</keyword>
<evidence type="ECO:0000313" key="3">
    <source>
        <dbReference type="Proteomes" id="UP000288216"/>
    </source>
</evidence>
<evidence type="ECO:0000256" key="1">
    <source>
        <dbReference type="SAM" id="MobiDB-lite"/>
    </source>
</evidence>
<sequence>MKRAKSDSLLLERPNFTSSLFESPERAKTEKLKKKKVSLKRLSLDGVRKRKSPESGKRISLENGRKAVPQPPAEITKLIEIQQTVVKAPQSETESDQEALKLSCEAEEISKPSLVLEKFEKEVADAERTLKEEVKELQEDRKEKPEATEKVEHKEAEEKKEAEEEEEELSDELGVSEPDETTVDSGKIIEGITM</sequence>
<reference evidence="2 3" key="1">
    <citation type="journal article" date="2018" name="Nat. Ecol. Evol.">
        <title>Shark genomes provide insights into elasmobranch evolution and the origin of vertebrates.</title>
        <authorList>
            <person name="Hara Y"/>
            <person name="Yamaguchi K"/>
            <person name="Onimaru K"/>
            <person name="Kadota M"/>
            <person name="Koyanagi M"/>
            <person name="Keeley SD"/>
            <person name="Tatsumi K"/>
            <person name="Tanaka K"/>
            <person name="Motone F"/>
            <person name="Kageyama Y"/>
            <person name="Nozu R"/>
            <person name="Adachi N"/>
            <person name="Nishimura O"/>
            <person name="Nakagawa R"/>
            <person name="Tanegashima C"/>
            <person name="Kiyatake I"/>
            <person name="Matsumoto R"/>
            <person name="Murakumo K"/>
            <person name="Nishida K"/>
            <person name="Terakita A"/>
            <person name="Kuratani S"/>
            <person name="Sato K"/>
            <person name="Hyodo S Kuraku.S."/>
        </authorList>
    </citation>
    <scope>NUCLEOTIDE SEQUENCE [LARGE SCALE GENOMIC DNA]</scope>
</reference>
<organism evidence="2 3">
    <name type="scientific">Scyliorhinus torazame</name>
    <name type="common">Cloudy catshark</name>
    <name type="synonym">Catulus torazame</name>
    <dbReference type="NCBI Taxonomy" id="75743"/>
    <lineage>
        <taxon>Eukaryota</taxon>
        <taxon>Metazoa</taxon>
        <taxon>Chordata</taxon>
        <taxon>Craniata</taxon>
        <taxon>Vertebrata</taxon>
        <taxon>Chondrichthyes</taxon>
        <taxon>Elasmobranchii</taxon>
        <taxon>Galeomorphii</taxon>
        <taxon>Galeoidea</taxon>
        <taxon>Carcharhiniformes</taxon>
        <taxon>Scyliorhinidae</taxon>
        <taxon>Scyliorhinus</taxon>
    </lineage>
</organism>
<dbReference type="OrthoDB" id="79252at2759"/>
<dbReference type="Proteomes" id="UP000288216">
    <property type="component" value="Unassembled WGS sequence"/>
</dbReference>
<dbReference type="AlphaFoldDB" id="A0A401PCF6"/>
<feature type="compositionally biased region" description="Basic and acidic residues" evidence="1">
    <location>
        <begin position="134"/>
        <end position="162"/>
    </location>
</feature>
<feature type="region of interest" description="Disordered" evidence="1">
    <location>
        <begin position="45"/>
        <end position="70"/>
    </location>
</feature>
<accession>A0A401PCF6</accession>